<evidence type="ECO:0000256" key="15">
    <source>
        <dbReference type="ARBA" id="ARBA00048238"/>
    </source>
</evidence>
<comment type="subunit">
    <text evidence="17">Homotetramer.</text>
</comment>
<name>A0A432WPD4_9GAMM</name>
<comment type="caution">
    <text evidence="18">Lacks conserved residue(s) required for the propagation of feature annotation.</text>
</comment>
<dbReference type="PROSITE" id="PS50206">
    <property type="entry name" value="RHODANESE_3"/>
    <property type="match status" value="1"/>
</dbReference>
<evidence type="ECO:0000259" key="23">
    <source>
        <dbReference type="PROSITE" id="PS51385"/>
    </source>
</evidence>
<evidence type="ECO:0000256" key="12">
    <source>
        <dbReference type="ARBA" id="ARBA00023239"/>
    </source>
</evidence>
<evidence type="ECO:0000259" key="22">
    <source>
        <dbReference type="PROSITE" id="PS51383"/>
    </source>
</evidence>
<dbReference type="EMBL" id="PIPM01000002">
    <property type="protein sequence ID" value="RUO35621.1"/>
    <property type="molecule type" value="Genomic_DNA"/>
</dbReference>
<feature type="binding site" evidence="18">
    <location>
        <position position="169"/>
    </location>
    <ligand>
        <name>K(+)</name>
        <dbReference type="ChEBI" id="CHEBI:29103"/>
    </ligand>
</feature>
<dbReference type="GO" id="GO:0005524">
    <property type="term" value="F:ATP binding"/>
    <property type="evidence" value="ECO:0007669"/>
    <property type="project" value="UniProtKB-UniRule"/>
</dbReference>
<feature type="binding site" evidence="17">
    <location>
        <begin position="423"/>
        <end position="427"/>
    </location>
    <ligand>
        <name>AMP</name>
        <dbReference type="ChEBI" id="CHEBI:456215"/>
    </ligand>
</feature>
<dbReference type="Pfam" id="PF01256">
    <property type="entry name" value="Carb_kinase"/>
    <property type="match status" value="1"/>
</dbReference>
<evidence type="ECO:0000256" key="2">
    <source>
        <dbReference type="ARBA" id="ARBA00000909"/>
    </source>
</evidence>
<dbReference type="CDD" id="cd01171">
    <property type="entry name" value="YXKO-related"/>
    <property type="match status" value="1"/>
</dbReference>
<evidence type="ECO:0000256" key="10">
    <source>
        <dbReference type="ARBA" id="ARBA00023027"/>
    </source>
</evidence>
<dbReference type="Pfam" id="PF03853">
    <property type="entry name" value="YjeF_N"/>
    <property type="match status" value="1"/>
</dbReference>
<feature type="binding site" evidence="17">
    <location>
        <position position="268"/>
    </location>
    <ligand>
        <name>(6S)-NADPHX</name>
        <dbReference type="ChEBI" id="CHEBI:64076"/>
    </ligand>
</feature>
<keyword evidence="8 17" id="KW-0521">NADP</keyword>
<feature type="binding site" evidence="18">
    <location>
        <position position="166"/>
    </location>
    <ligand>
        <name>(6S)-NADPHX</name>
        <dbReference type="ChEBI" id="CHEBI:64076"/>
    </ligand>
</feature>
<dbReference type="PROSITE" id="PS51383">
    <property type="entry name" value="YJEF_C_3"/>
    <property type="match status" value="1"/>
</dbReference>
<comment type="similarity">
    <text evidence="4 19">In the C-terminal section; belongs to the NnrD/CARKD family.</text>
</comment>
<dbReference type="InterPro" id="IPR036652">
    <property type="entry name" value="YjeF_N_dom_sf"/>
</dbReference>
<accession>A0A432WPD4</accession>
<dbReference type="Proteomes" id="UP000288405">
    <property type="component" value="Unassembled WGS sequence"/>
</dbReference>
<keyword evidence="6 17" id="KW-0547">Nucleotide-binding</keyword>
<proteinExistence type="inferred from homology"/>
<dbReference type="GO" id="GO:0046496">
    <property type="term" value="P:nicotinamide nucleotide metabolic process"/>
    <property type="evidence" value="ECO:0007669"/>
    <property type="project" value="UniProtKB-UniRule"/>
</dbReference>
<comment type="similarity">
    <text evidence="18">Belongs to the NnrE/AIBP family.</text>
</comment>
<evidence type="ECO:0000256" key="3">
    <source>
        <dbReference type="ARBA" id="ARBA00006001"/>
    </source>
</evidence>
<keyword evidence="13" id="KW-0511">Multifunctional enzyme</keyword>
<dbReference type="InterPro" id="IPR000631">
    <property type="entry name" value="CARKD"/>
</dbReference>
<organism evidence="24 25">
    <name type="scientific">Aliidiomarina sanyensis</name>
    <dbReference type="NCBI Taxonomy" id="1249555"/>
    <lineage>
        <taxon>Bacteria</taxon>
        <taxon>Pseudomonadati</taxon>
        <taxon>Pseudomonadota</taxon>
        <taxon>Gammaproteobacteria</taxon>
        <taxon>Alteromonadales</taxon>
        <taxon>Idiomarinaceae</taxon>
        <taxon>Aliidiomarina</taxon>
    </lineage>
</organism>
<dbReference type="EC" id="4.2.1.136" evidence="19"/>
<dbReference type="PANTHER" id="PTHR12592:SF0">
    <property type="entry name" value="ATP-DEPENDENT (S)-NAD(P)H-HYDRATE DEHYDRATASE"/>
    <property type="match status" value="1"/>
</dbReference>
<evidence type="ECO:0000256" key="8">
    <source>
        <dbReference type="ARBA" id="ARBA00022857"/>
    </source>
</evidence>
<protein>
    <recommendedName>
        <fullName evidence="19">Bifunctional NAD(P)H-hydrate repair enzyme</fullName>
    </recommendedName>
    <alternativeName>
        <fullName evidence="19">Nicotinamide nucleotide repair protein</fullName>
    </alternativeName>
    <domain>
        <recommendedName>
            <fullName evidence="19">ADP-dependent (S)-NAD(P)H-hydrate dehydratase</fullName>
            <ecNumber evidence="19">4.2.1.136</ecNumber>
        </recommendedName>
        <alternativeName>
            <fullName evidence="19">ADP-dependent NAD(P)HX dehydratase</fullName>
        </alternativeName>
    </domain>
    <domain>
        <recommendedName>
            <fullName evidence="19">NAD(P)H-hydrate epimerase</fullName>
            <ecNumber evidence="19">5.1.99.6</ecNumber>
        </recommendedName>
    </domain>
</protein>
<keyword evidence="10 17" id="KW-0520">NAD</keyword>
<evidence type="ECO:0000256" key="1">
    <source>
        <dbReference type="ARBA" id="ARBA00000013"/>
    </source>
</evidence>
<comment type="similarity">
    <text evidence="3 19">In the N-terminal section; belongs to the NnrE/AIBP family.</text>
</comment>
<feature type="binding site" evidence="18">
    <location>
        <begin position="71"/>
        <end position="75"/>
    </location>
    <ligand>
        <name>(6S)-NADPHX</name>
        <dbReference type="ChEBI" id="CHEBI:64076"/>
    </ligand>
</feature>
<evidence type="ECO:0000256" key="11">
    <source>
        <dbReference type="ARBA" id="ARBA00023235"/>
    </source>
</evidence>
<comment type="catalytic activity">
    <reaction evidence="2 18 19">
        <text>(6R)-NADPHX = (6S)-NADPHX</text>
        <dbReference type="Rhea" id="RHEA:32227"/>
        <dbReference type="ChEBI" id="CHEBI:64076"/>
        <dbReference type="ChEBI" id="CHEBI:64077"/>
        <dbReference type="EC" id="5.1.99.6"/>
    </reaction>
</comment>
<comment type="cofactor">
    <cofactor evidence="17">
        <name>Mg(2+)</name>
        <dbReference type="ChEBI" id="CHEBI:18420"/>
    </cofactor>
</comment>
<dbReference type="AlphaFoldDB" id="A0A432WPD4"/>
<feature type="binding site" evidence="17">
    <location>
        <position position="451"/>
    </location>
    <ligand>
        <name>AMP</name>
        <dbReference type="ChEBI" id="CHEBI:456215"/>
    </ligand>
</feature>
<keyword evidence="12 17" id="KW-0456">Lyase</keyword>
<dbReference type="SUPFAM" id="SSF53613">
    <property type="entry name" value="Ribokinase-like"/>
    <property type="match status" value="1"/>
</dbReference>
<dbReference type="HAMAP" id="MF_01966">
    <property type="entry name" value="NADHX_epimerase"/>
    <property type="match status" value="1"/>
</dbReference>
<dbReference type="SUPFAM" id="SSF64153">
    <property type="entry name" value="YjeF N-terminal domain-like"/>
    <property type="match status" value="1"/>
</dbReference>
<feature type="binding site" evidence="17">
    <location>
        <position position="329"/>
    </location>
    <ligand>
        <name>(6S)-NADPHX</name>
        <dbReference type="ChEBI" id="CHEBI:64076"/>
    </ligand>
</feature>
<evidence type="ECO:0000256" key="6">
    <source>
        <dbReference type="ARBA" id="ARBA00022741"/>
    </source>
</evidence>
<comment type="catalytic activity">
    <reaction evidence="16 17 19">
        <text>(6S)-NADPHX + ADP = AMP + phosphate + NADPH + H(+)</text>
        <dbReference type="Rhea" id="RHEA:32235"/>
        <dbReference type="ChEBI" id="CHEBI:15378"/>
        <dbReference type="ChEBI" id="CHEBI:43474"/>
        <dbReference type="ChEBI" id="CHEBI:57783"/>
        <dbReference type="ChEBI" id="CHEBI:64076"/>
        <dbReference type="ChEBI" id="CHEBI:456215"/>
        <dbReference type="ChEBI" id="CHEBI:456216"/>
        <dbReference type="EC" id="4.2.1.136"/>
    </reaction>
</comment>
<dbReference type="Gene3D" id="3.40.1190.20">
    <property type="match status" value="1"/>
</dbReference>
<evidence type="ECO:0000256" key="19">
    <source>
        <dbReference type="PIRNR" id="PIRNR017184"/>
    </source>
</evidence>
<evidence type="ECO:0000256" key="13">
    <source>
        <dbReference type="ARBA" id="ARBA00023268"/>
    </source>
</evidence>
<evidence type="ECO:0000256" key="18">
    <source>
        <dbReference type="HAMAP-Rule" id="MF_01966"/>
    </source>
</evidence>
<evidence type="ECO:0000256" key="9">
    <source>
        <dbReference type="ARBA" id="ARBA00022958"/>
    </source>
</evidence>
<comment type="function">
    <text evidence="14 19">Bifunctional enzyme that catalyzes the epimerization of the S- and R-forms of NAD(P)HX and the dehydration of the S-form of NAD(P)HX at the expense of ADP, which is converted to AMP. This allows the repair of both epimers of NAD(P)HX, a damaged form of NAD(P)H that is a result of enzymatic or heat-dependent hydration.</text>
</comment>
<comment type="function">
    <text evidence="17">Catalyzes the dehydration of the S-form of NAD(P)HX at the expense of ADP, which is converted to AMP. Together with NAD(P)HX epimerase, which catalyzes the epimerization of the S- and R-forms, the enzyme allows the repair of both epimers of NAD(P)HX, a damaged form of NAD(P)H that is a result of enzymatic or heat-dependent hydration.</text>
</comment>
<feature type="binding site" evidence="17">
    <location>
        <position position="386"/>
    </location>
    <ligand>
        <name>(6S)-NADPHX</name>
        <dbReference type="ChEBI" id="CHEBI:64076"/>
    </ligand>
</feature>
<dbReference type="EC" id="5.1.99.6" evidence="19"/>
<dbReference type="GO" id="GO:0052855">
    <property type="term" value="F:ADP-dependent NAD(P)H-hydrate dehydratase activity"/>
    <property type="evidence" value="ECO:0007669"/>
    <property type="project" value="UniProtKB-UniRule"/>
</dbReference>
<reference evidence="24 25" key="1">
    <citation type="journal article" date="2011" name="Front. Microbiol.">
        <title>Genomic signatures of strain selection and enhancement in Bacillus atrophaeus var. globigii, a historical biowarfare simulant.</title>
        <authorList>
            <person name="Gibbons H.S."/>
            <person name="Broomall S.M."/>
            <person name="McNew L.A."/>
            <person name="Daligault H."/>
            <person name="Chapman C."/>
            <person name="Bruce D."/>
            <person name="Karavis M."/>
            <person name="Krepps M."/>
            <person name="McGregor P.A."/>
            <person name="Hong C."/>
            <person name="Park K.H."/>
            <person name="Akmal A."/>
            <person name="Feldman A."/>
            <person name="Lin J.S."/>
            <person name="Chang W.E."/>
            <person name="Higgs B.W."/>
            <person name="Demirev P."/>
            <person name="Lindquist J."/>
            <person name="Liem A."/>
            <person name="Fochler E."/>
            <person name="Read T.D."/>
            <person name="Tapia R."/>
            <person name="Johnson S."/>
            <person name="Bishop-Lilly K.A."/>
            <person name="Detter C."/>
            <person name="Han C."/>
            <person name="Sozhamannan S."/>
            <person name="Rosenzweig C.N."/>
            <person name="Skowronski E.W."/>
        </authorList>
    </citation>
    <scope>NUCLEOTIDE SEQUENCE [LARGE SCALE GENOMIC DNA]</scope>
    <source>
        <strain evidence="24 25">GYP-17</strain>
    </source>
</reference>
<dbReference type="GO" id="GO:0052856">
    <property type="term" value="F:NAD(P)HX epimerase activity"/>
    <property type="evidence" value="ECO:0007669"/>
    <property type="project" value="UniProtKB-UniRule"/>
</dbReference>
<evidence type="ECO:0000256" key="16">
    <source>
        <dbReference type="ARBA" id="ARBA00049209"/>
    </source>
</evidence>
<evidence type="ECO:0000256" key="17">
    <source>
        <dbReference type="HAMAP-Rule" id="MF_01965"/>
    </source>
</evidence>
<evidence type="ECO:0000313" key="24">
    <source>
        <dbReference type="EMBL" id="RUO35621.1"/>
    </source>
</evidence>
<sequence>MTHDGQHAQTMSIPQQLYRPEQVREHEAEAAARAGIDMWTLMQRAGAAAWSVLSDKLAPGARIAVLCGTGNNGGDGYIVAALAREAGHIVRVFALAEPKTTDARRAWSEWLERGGDVEPLADWADAEPDWVVDALLGTGLQQTLRGEICDCVESLNEAKVPVLALDIPTGLHADTGQPLGDAVRARATVTFVGVKRGLTTGQAAAYCGHVHFADLGIQREFRLLTEPSAWYLQPTLLQHSLVPRAATAHKGDAGHVVILGGAAGMAGAVRLAGTAALRAGAGKVTILCEPGQEVIVGQQPELMVRGLEAGRDEALSYLEHASVLIFGPGLGQRAWGRDWWDWYCARLQSSDIDPELTTVLDADALNALAQARPDISGRARWILTPHPGEAARLLECETQDVEKNRWLAAQTLQEQFGGIVVLKGRGSLICGQEGIAVCDRGTPAMATAGMGDVLAGMIGGLLAQRHGMALATEAGVRLAVLAHALAGESAMQEKCPEGTRGLMASDIFDWIPYWMNPNDR</sequence>
<feature type="domain" description="YjeF N-terminal" evidence="23">
    <location>
        <begin position="23"/>
        <end position="223"/>
    </location>
</feature>
<dbReference type="GO" id="GO:0110051">
    <property type="term" value="P:metabolite repair"/>
    <property type="evidence" value="ECO:0007669"/>
    <property type="project" value="TreeGrafter"/>
</dbReference>
<comment type="similarity">
    <text evidence="17">Belongs to the NnrD/CARKD family.</text>
</comment>
<comment type="cofactor">
    <cofactor evidence="18 19">
        <name>K(+)</name>
        <dbReference type="ChEBI" id="CHEBI:29103"/>
    </cofactor>
    <text evidence="18 19">Binds 1 potassium ion per subunit.</text>
</comment>
<feature type="domain" description="YjeF C-terminal" evidence="22">
    <location>
        <begin position="233"/>
        <end position="518"/>
    </location>
</feature>
<feature type="binding site" evidence="17">
    <location>
        <position position="452"/>
    </location>
    <ligand>
        <name>(6S)-NADPHX</name>
        <dbReference type="ChEBI" id="CHEBI:64076"/>
    </ligand>
</feature>
<evidence type="ECO:0000256" key="14">
    <source>
        <dbReference type="ARBA" id="ARBA00025153"/>
    </source>
</evidence>
<keyword evidence="25" id="KW-1185">Reference proteome</keyword>
<dbReference type="GO" id="GO:0046872">
    <property type="term" value="F:metal ion binding"/>
    <property type="evidence" value="ECO:0007669"/>
    <property type="project" value="UniProtKB-UniRule"/>
</dbReference>
<dbReference type="InterPro" id="IPR030677">
    <property type="entry name" value="Nnr"/>
</dbReference>
<dbReference type="InterPro" id="IPR029056">
    <property type="entry name" value="Ribokinase-like"/>
</dbReference>
<feature type="domain" description="Rhodanese" evidence="21">
    <location>
        <begin position="57"/>
        <end position="119"/>
    </location>
</feature>
<dbReference type="RefSeq" id="WP_126776000.1">
    <property type="nucleotide sequence ID" value="NZ_PIPM01000002.1"/>
</dbReference>
<dbReference type="InterPro" id="IPR001763">
    <property type="entry name" value="Rhodanese-like_dom"/>
</dbReference>
<evidence type="ECO:0000259" key="21">
    <source>
        <dbReference type="PROSITE" id="PS50206"/>
    </source>
</evidence>
<comment type="function">
    <text evidence="18">Catalyzes the epimerization of the S- and R-forms of NAD(P)HX, a damaged form of NAD(P)H that is a result of enzymatic or heat-dependent hydration. This is a prerequisite for the S-specific NAD(P)H-hydrate dehydratase to allow the repair of both epimers of NAD(P)HX.</text>
</comment>
<feature type="binding site" evidence="18">
    <location>
        <position position="72"/>
    </location>
    <ligand>
        <name>K(+)</name>
        <dbReference type="ChEBI" id="CHEBI:29103"/>
    </ligand>
</feature>
<dbReference type="PANTHER" id="PTHR12592">
    <property type="entry name" value="ATP-DEPENDENT (S)-NAD(P)H-HYDRATE DEHYDRATASE FAMILY MEMBER"/>
    <property type="match status" value="1"/>
</dbReference>
<dbReference type="OrthoDB" id="9806925at2"/>
<dbReference type="Gene3D" id="3.40.50.10260">
    <property type="entry name" value="YjeF N-terminal domain"/>
    <property type="match status" value="1"/>
</dbReference>
<dbReference type="HAMAP" id="MF_01965">
    <property type="entry name" value="NADHX_dehydratase"/>
    <property type="match status" value="1"/>
</dbReference>
<dbReference type="PROSITE" id="PS51385">
    <property type="entry name" value="YJEF_N"/>
    <property type="match status" value="1"/>
</dbReference>
<dbReference type="PIRSF" id="PIRSF017184">
    <property type="entry name" value="Nnr"/>
    <property type="match status" value="1"/>
</dbReference>
<evidence type="ECO:0000313" key="25">
    <source>
        <dbReference type="Proteomes" id="UP000288405"/>
    </source>
</evidence>
<evidence type="ECO:0000256" key="5">
    <source>
        <dbReference type="ARBA" id="ARBA00022723"/>
    </source>
</evidence>
<keyword evidence="5 18" id="KW-0479">Metal-binding</keyword>
<comment type="catalytic activity">
    <reaction evidence="15 17 19">
        <text>(6S)-NADHX + ADP = AMP + phosphate + NADH + H(+)</text>
        <dbReference type="Rhea" id="RHEA:32223"/>
        <dbReference type="ChEBI" id="CHEBI:15378"/>
        <dbReference type="ChEBI" id="CHEBI:43474"/>
        <dbReference type="ChEBI" id="CHEBI:57945"/>
        <dbReference type="ChEBI" id="CHEBI:64074"/>
        <dbReference type="ChEBI" id="CHEBI:456215"/>
        <dbReference type="ChEBI" id="CHEBI:456216"/>
        <dbReference type="EC" id="4.2.1.136"/>
    </reaction>
</comment>
<keyword evidence="9 18" id="KW-0630">Potassium</keyword>
<dbReference type="NCBIfam" id="TIGR00196">
    <property type="entry name" value="yjeF_cterm"/>
    <property type="match status" value="1"/>
</dbReference>
<keyword evidence="7 17" id="KW-0067">ATP-binding</keyword>
<dbReference type="InterPro" id="IPR004443">
    <property type="entry name" value="YjeF_N_dom"/>
</dbReference>
<dbReference type="InterPro" id="IPR017953">
    <property type="entry name" value="Carbohydrate_kinase_pred_CS"/>
</dbReference>
<feature type="region of interest" description="Disordered" evidence="20">
    <location>
        <begin position="1"/>
        <end position="25"/>
    </location>
</feature>
<comment type="caution">
    <text evidence="24">The sequence shown here is derived from an EMBL/GenBank/DDBJ whole genome shotgun (WGS) entry which is preliminary data.</text>
</comment>
<gene>
    <name evidence="18" type="primary">nnrE</name>
    <name evidence="17" type="synonym">nnrD</name>
    <name evidence="24" type="ORF">CWE11_02335</name>
</gene>
<evidence type="ECO:0000256" key="4">
    <source>
        <dbReference type="ARBA" id="ARBA00009524"/>
    </source>
</evidence>
<feature type="binding site" evidence="18">
    <location>
        <begin position="137"/>
        <end position="143"/>
    </location>
    <ligand>
        <name>(6S)-NADPHX</name>
        <dbReference type="ChEBI" id="CHEBI:64076"/>
    </ligand>
</feature>
<evidence type="ECO:0000256" key="20">
    <source>
        <dbReference type="SAM" id="MobiDB-lite"/>
    </source>
</evidence>
<comment type="catalytic activity">
    <reaction evidence="1 18 19">
        <text>(6R)-NADHX = (6S)-NADHX</text>
        <dbReference type="Rhea" id="RHEA:32215"/>
        <dbReference type="ChEBI" id="CHEBI:64074"/>
        <dbReference type="ChEBI" id="CHEBI:64075"/>
        <dbReference type="EC" id="5.1.99.6"/>
    </reaction>
</comment>
<dbReference type="NCBIfam" id="TIGR00197">
    <property type="entry name" value="yjeF_nterm"/>
    <property type="match status" value="1"/>
</dbReference>
<dbReference type="PROSITE" id="PS01050">
    <property type="entry name" value="YJEF_C_2"/>
    <property type="match status" value="1"/>
</dbReference>
<keyword evidence="11 18" id="KW-0413">Isomerase</keyword>
<feature type="binding site" evidence="18">
    <location>
        <position position="133"/>
    </location>
    <ligand>
        <name>K(+)</name>
        <dbReference type="ChEBI" id="CHEBI:29103"/>
    </ligand>
</feature>
<evidence type="ECO:0000256" key="7">
    <source>
        <dbReference type="ARBA" id="ARBA00022840"/>
    </source>
</evidence>